<name>A0A2N9EY96_FAGSY</name>
<reference evidence="2" key="1">
    <citation type="submission" date="2018-02" db="EMBL/GenBank/DDBJ databases">
        <authorList>
            <person name="Cohen D.B."/>
            <person name="Kent A.D."/>
        </authorList>
    </citation>
    <scope>NUCLEOTIDE SEQUENCE</scope>
</reference>
<dbReference type="AlphaFoldDB" id="A0A2N9EY96"/>
<feature type="compositionally biased region" description="Polar residues" evidence="1">
    <location>
        <begin position="43"/>
        <end position="56"/>
    </location>
</feature>
<accession>A0A2N9EY96</accession>
<evidence type="ECO:0000313" key="2">
    <source>
        <dbReference type="EMBL" id="SPC79631.1"/>
    </source>
</evidence>
<proteinExistence type="predicted"/>
<sequence>MMPKRSNKQASSYKDQVRPNLAMPTTASRGIFLMAMNAESPNLMQKSISPERTSTALKEVPPIPK</sequence>
<feature type="region of interest" description="Disordered" evidence="1">
    <location>
        <begin position="1"/>
        <end position="22"/>
    </location>
</feature>
<dbReference type="EMBL" id="OIVN01000402">
    <property type="protein sequence ID" value="SPC79631.1"/>
    <property type="molecule type" value="Genomic_DNA"/>
</dbReference>
<gene>
    <name evidence="2" type="ORF">FSB_LOCUS7513</name>
</gene>
<feature type="region of interest" description="Disordered" evidence="1">
    <location>
        <begin position="43"/>
        <end position="65"/>
    </location>
</feature>
<organism evidence="2">
    <name type="scientific">Fagus sylvatica</name>
    <name type="common">Beechnut</name>
    <dbReference type="NCBI Taxonomy" id="28930"/>
    <lineage>
        <taxon>Eukaryota</taxon>
        <taxon>Viridiplantae</taxon>
        <taxon>Streptophyta</taxon>
        <taxon>Embryophyta</taxon>
        <taxon>Tracheophyta</taxon>
        <taxon>Spermatophyta</taxon>
        <taxon>Magnoliopsida</taxon>
        <taxon>eudicotyledons</taxon>
        <taxon>Gunneridae</taxon>
        <taxon>Pentapetalae</taxon>
        <taxon>rosids</taxon>
        <taxon>fabids</taxon>
        <taxon>Fagales</taxon>
        <taxon>Fagaceae</taxon>
        <taxon>Fagus</taxon>
    </lineage>
</organism>
<protein>
    <submittedName>
        <fullName evidence="2">Uncharacterized protein</fullName>
    </submittedName>
</protein>
<evidence type="ECO:0000256" key="1">
    <source>
        <dbReference type="SAM" id="MobiDB-lite"/>
    </source>
</evidence>